<gene>
    <name evidence="2" type="ordered locus">DEHA2B03630g</name>
</gene>
<dbReference type="InterPro" id="IPR013922">
    <property type="entry name" value="Cyclin_PHO80-like"/>
</dbReference>
<sequence length="357" mass="40712">MYQAQNYFQSLGTAGHRATSSYNYMPQYTPGNYYDPSQSHHRHTRSFYSTYHPSGPPQASQPQYMAPPPPPVQAPPMYQEQPSNGGINSVLEYDLNNMATFLSWCTYGMLKQDKTPTKEFENLIVSVLFATRLPKSTIIIALEYMNQRFSNKNFGDLLEQEIFTKLIVSLVLGNKFNDDNTFTNRSWCGATGLQIEVVNKEEKDWLKEVNWQLNVVNFETNIKTLEECWKTWLEKYSGNAKYNSPAVPQNYSPYTPHATYQPTSIPSSPVYHEPSYSYGYASSPITSSPIKYAHESIWSSSNPAAKNSNNNIWTYTPSYQYVPNHGPVFAEPTNNYFGASNFVGYTNPYYNYNTASC</sequence>
<dbReference type="RefSeq" id="XP_002770073.1">
    <property type="nucleotide sequence ID" value="XM_002770027.1"/>
</dbReference>
<dbReference type="GO" id="GO:0000307">
    <property type="term" value="C:cyclin-dependent protein kinase holoenzyme complex"/>
    <property type="evidence" value="ECO:0007669"/>
    <property type="project" value="TreeGrafter"/>
</dbReference>
<evidence type="ECO:0000256" key="1">
    <source>
        <dbReference type="SAM" id="MobiDB-lite"/>
    </source>
</evidence>
<dbReference type="eggNOG" id="ENOG502RYK1">
    <property type="taxonomic scope" value="Eukaryota"/>
</dbReference>
<protein>
    <submittedName>
        <fullName evidence="2">DEHA2B03630p</fullName>
    </submittedName>
</protein>
<organism evidence="2 3">
    <name type="scientific">Debaryomyces hansenii (strain ATCC 36239 / CBS 767 / BCRC 21394 / JCM 1990 / NBRC 0083 / IGC 2968)</name>
    <name type="common">Yeast</name>
    <name type="synonym">Torulaspora hansenii</name>
    <dbReference type="NCBI Taxonomy" id="284592"/>
    <lineage>
        <taxon>Eukaryota</taxon>
        <taxon>Fungi</taxon>
        <taxon>Dikarya</taxon>
        <taxon>Ascomycota</taxon>
        <taxon>Saccharomycotina</taxon>
        <taxon>Pichiomycetes</taxon>
        <taxon>Debaryomycetaceae</taxon>
        <taxon>Debaryomyces</taxon>
    </lineage>
</organism>
<feature type="region of interest" description="Disordered" evidence="1">
    <location>
        <begin position="33"/>
        <end position="69"/>
    </location>
</feature>
<dbReference type="Proteomes" id="UP000000599">
    <property type="component" value="Chromosome B"/>
</dbReference>
<dbReference type="KEGG" id="dha:DEHA2B03630g"/>
<dbReference type="GO" id="GO:0005634">
    <property type="term" value="C:nucleus"/>
    <property type="evidence" value="ECO:0007669"/>
    <property type="project" value="TreeGrafter"/>
</dbReference>
<accession>B5RT38</accession>
<keyword evidence="3" id="KW-1185">Reference proteome</keyword>
<dbReference type="PANTHER" id="PTHR15615">
    <property type="match status" value="1"/>
</dbReference>
<dbReference type="OrthoDB" id="244495at2759"/>
<dbReference type="GO" id="GO:0019901">
    <property type="term" value="F:protein kinase binding"/>
    <property type="evidence" value="ECO:0007669"/>
    <property type="project" value="InterPro"/>
</dbReference>
<dbReference type="HOGENOM" id="CLU_052853_0_0_1"/>
<dbReference type="OMA" id="TNKSWEQ"/>
<dbReference type="EMBL" id="CR382134">
    <property type="protein sequence ID" value="CAR65443.1"/>
    <property type="molecule type" value="Genomic_DNA"/>
</dbReference>
<dbReference type="VEuPathDB" id="FungiDB:DEHA2B03630g"/>
<dbReference type="InParanoid" id="B5RT38"/>
<dbReference type="PANTHER" id="PTHR15615:SF27">
    <property type="entry name" value="PHO85 CYCLIN CLG1"/>
    <property type="match status" value="1"/>
</dbReference>
<dbReference type="Gene3D" id="1.10.472.10">
    <property type="entry name" value="Cyclin-like"/>
    <property type="match status" value="1"/>
</dbReference>
<dbReference type="GO" id="GO:0016538">
    <property type="term" value="F:cyclin-dependent protein serine/threonine kinase regulator activity"/>
    <property type="evidence" value="ECO:0007669"/>
    <property type="project" value="TreeGrafter"/>
</dbReference>
<evidence type="ECO:0000313" key="2">
    <source>
        <dbReference type="EMBL" id="CAR65443.1"/>
    </source>
</evidence>
<dbReference type="CDD" id="cd20557">
    <property type="entry name" value="CYCLIN_ScPCL1-like"/>
    <property type="match status" value="1"/>
</dbReference>
<dbReference type="GeneID" id="8998174"/>
<dbReference type="STRING" id="284592.B5RT38"/>
<dbReference type="AlphaFoldDB" id="B5RT38"/>
<reference evidence="2 3" key="1">
    <citation type="journal article" date="2004" name="Nature">
        <title>Genome evolution in yeasts.</title>
        <authorList>
            <consortium name="Genolevures"/>
            <person name="Dujon B."/>
            <person name="Sherman D."/>
            <person name="Fischer G."/>
            <person name="Durrens P."/>
            <person name="Casaregola S."/>
            <person name="Lafontaine I."/>
            <person name="de Montigny J."/>
            <person name="Marck C."/>
            <person name="Neuveglise C."/>
            <person name="Talla E."/>
            <person name="Goffard N."/>
            <person name="Frangeul L."/>
            <person name="Aigle M."/>
            <person name="Anthouard V."/>
            <person name="Babour A."/>
            <person name="Barbe V."/>
            <person name="Barnay S."/>
            <person name="Blanchin S."/>
            <person name="Beckerich J.M."/>
            <person name="Beyne E."/>
            <person name="Bleykasten C."/>
            <person name="Boisrame A."/>
            <person name="Boyer J."/>
            <person name="Cattolico L."/>
            <person name="Confanioleri F."/>
            <person name="de Daruvar A."/>
            <person name="Despons L."/>
            <person name="Fabre E."/>
            <person name="Fairhead C."/>
            <person name="Ferry-Dumazet H."/>
            <person name="Groppi A."/>
            <person name="Hantraye F."/>
            <person name="Hennequin C."/>
            <person name="Jauniaux N."/>
            <person name="Joyet P."/>
            <person name="Kachouri R."/>
            <person name="Kerrest A."/>
            <person name="Koszul R."/>
            <person name="Lemaire M."/>
            <person name="Lesur I."/>
            <person name="Ma L."/>
            <person name="Muller H."/>
            <person name="Nicaud J.M."/>
            <person name="Nikolski M."/>
            <person name="Oztas S."/>
            <person name="Ozier-Kalogeropoulos O."/>
            <person name="Pellenz S."/>
            <person name="Potier S."/>
            <person name="Richard G.F."/>
            <person name="Straub M.L."/>
            <person name="Suleau A."/>
            <person name="Swennene D."/>
            <person name="Tekaia F."/>
            <person name="Wesolowski-Louvel M."/>
            <person name="Westhof E."/>
            <person name="Wirth B."/>
            <person name="Zeniou-Meyer M."/>
            <person name="Zivanovic I."/>
            <person name="Bolotin-Fukuhara M."/>
            <person name="Thierry A."/>
            <person name="Bouchier C."/>
            <person name="Caudron B."/>
            <person name="Scarpelli C."/>
            <person name="Gaillardin C."/>
            <person name="Weissenbach J."/>
            <person name="Wincker P."/>
            <person name="Souciet J.L."/>
        </authorList>
    </citation>
    <scope>NUCLEOTIDE SEQUENCE [LARGE SCALE GENOMIC DNA]</scope>
    <source>
        <strain evidence="3">ATCC 36239 / CBS 767 / BCRC 21394 / JCM 1990 / NBRC 0083 / IGC 2968</strain>
    </source>
</reference>
<proteinExistence type="predicted"/>
<name>B5RT38_DEBHA</name>
<evidence type="ECO:0000313" key="3">
    <source>
        <dbReference type="Proteomes" id="UP000000599"/>
    </source>
</evidence>